<comment type="caution">
    <text evidence="1">The sequence shown here is derived from an EMBL/GenBank/DDBJ whole genome shotgun (WGS) entry which is preliminary data.</text>
</comment>
<organism evidence="1 2">
    <name type="scientific">Meganyctiphanes norvegica</name>
    <name type="common">Northern krill</name>
    <name type="synonym">Thysanopoda norvegica</name>
    <dbReference type="NCBI Taxonomy" id="48144"/>
    <lineage>
        <taxon>Eukaryota</taxon>
        <taxon>Metazoa</taxon>
        <taxon>Ecdysozoa</taxon>
        <taxon>Arthropoda</taxon>
        <taxon>Crustacea</taxon>
        <taxon>Multicrustacea</taxon>
        <taxon>Malacostraca</taxon>
        <taxon>Eumalacostraca</taxon>
        <taxon>Eucarida</taxon>
        <taxon>Euphausiacea</taxon>
        <taxon>Euphausiidae</taxon>
        <taxon>Meganyctiphanes</taxon>
    </lineage>
</organism>
<evidence type="ECO:0000313" key="2">
    <source>
        <dbReference type="Proteomes" id="UP001497623"/>
    </source>
</evidence>
<protein>
    <submittedName>
        <fullName evidence="1">Uncharacterized protein</fullName>
    </submittedName>
</protein>
<name>A0AAV2RPF6_MEGNR</name>
<gene>
    <name evidence="1" type="ORF">MNOR_LOCUS26896</name>
</gene>
<dbReference type="EMBL" id="CAXKWB010027495">
    <property type="protein sequence ID" value="CAL4131860.1"/>
    <property type="molecule type" value="Genomic_DNA"/>
</dbReference>
<reference evidence="1 2" key="1">
    <citation type="submission" date="2024-05" db="EMBL/GenBank/DDBJ databases">
        <authorList>
            <person name="Wallberg A."/>
        </authorList>
    </citation>
    <scope>NUCLEOTIDE SEQUENCE [LARGE SCALE GENOMIC DNA]</scope>
</reference>
<feature type="non-terminal residue" evidence="1">
    <location>
        <position position="104"/>
    </location>
</feature>
<accession>A0AAV2RPF6</accession>
<dbReference type="AlphaFoldDB" id="A0AAV2RPF6"/>
<dbReference type="Proteomes" id="UP001497623">
    <property type="component" value="Unassembled WGS sequence"/>
</dbReference>
<keyword evidence="2" id="KW-1185">Reference proteome</keyword>
<evidence type="ECO:0000313" key="1">
    <source>
        <dbReference type="EMBL" id="CAL4131860.1"/>
    </source>
</evidence>
<sequence>MEQSSYEAHIFSLLKKSHYIDVLSINPCDDNFYQRLSVKDGDVLTILFEMHGDTYKFSKNAHWQALTDCLGSFGFEAREGHHGLYRLRYGPAQLLLMGYPASKY</sequence>
<proteinExistence type="predicted"/>